<evidence type="ECO:0000313" key="3">
    <source>
        <dbReference type="Proteomes" id="UP001152795"/>
    </source>
</evidence>
<name>A0A6S7G4B7_PARCT</name>
<proteinExistence type="predicted"/>
<keyword evidence="3" id="KW-1185">Reference proteome</keyword>
<organism evidence="2 3">
    <name type="scientific">Paramuricea clavata</name>
    <name type="common">Red gorgonian</name>
    <name type="synonym">Violescent sea-whip</name>
    <dbReference type="NCBI Taxonomy" id="317549"/>
    <lineage>
        <taxon>Eukaryota</taxon>
        <taxon>Metazoa</taxon>
        <taxon>Cnidaria</taxon>
        <taxon>Anthozoa</taxon>
        <taxon>Octocorallia</taxon>
        <taxon>Malacalcyonacea</taxon>
        <taxon>Plexauridae</taxon>
        <taxon>Paramuricea</taxon>
    </lineage>
</organism>
<protein>
    <submittedName>
        <fullName evidence="2">Uncharacterized protein</fullName>
    </submittedName>
</protein>
<dbReference type="Proteomes" id="UP001152795">
    <property type="component" value="Unassembled WGS sequence"/>
</dbReference>
<feature type="region of interest" description="Disordered" evidence="1">
    <location>
        <begin position="1"/>
        <end position="31"/>
    </location>
</feature>
<evidence type="ECO:0000313" key="2">
    <source>
        <dbReference type="EMBL" id="CAB3983166.1"/>
    </source>
</evidence>
<evidence type="ECO:0000256" key="1">
    <source>
        <dbReference type="SAM" id="MobiDB-lite"/>
    </source>
</evidence>
<dbReference type="EMBL" id="CACRXK020000583">
    <property type="protein sequence ID" value="CAB3983166.1"/>
    <property type="molecule type" value="Genomic_DNA"/>
</dbReference>
<gene>
    <name evidence="2" type="ORF">PACLA_8A077285</name>
</gene>
<accession>A0A6S7G4B7</accession>
<reference evidence="2" key="1">
    <citation type="submission" date="2020-04" db="EMBL/GenBank/DDBJ databases">
        <authorList>
            <person name="Alioto T."/>
            <person name="Alioto T."/>
            <person name="Gomez Garrido J."/>
        </authorList>
    </citation>
    <scope>NUCLEOTIDE SEQUENCE</scope>
    <source>
        <strain evidence="2">A484AB</strain>
    </source>
</reference>
<feature type="compositionally biased region" description="Polar residues" evidence="1">
    <location>
        <begin position="11"/>
        <end position="27"/>
    </location>
</feature>
<sequence>MQFGHPLRQPRYQSQGPGTEPRTSSETTDSRFVIMCNSEEERKRYLDLAEKEANIERAVREKVIITVIVS</sequence>
<dbReference type="AlphaFoldDB" id="A0A6S7G4B7"/>
<comment type="caution">
    <text evidence="2">The sequence shown here is derived from an EMBL/GenBank/DDBJ whole genome shotgun (WGS) entry which is preliminary data.</text>
</comment>